<organism evidence="1 2">
    <name type="scientific">Arctia plantaginis</name>
    <name type="common">Wood tiger moth</name>
    <name type="synonym">Phalaena plantaginis</name>
    <dbReference type="NCBI Taxonomy" id="874455"/>
    <lineage>
        <taxon>Eukaryota</taxon>
        <taxon>Metazoa</taxon>
        <taxon>Ecdysozoa</taxon>
        <taxon>Arthropoda</taxon>
        <taxon>Hexapoda</taxon>
        <taxon>Insecta</taxon>
        <taxon>Pterygota</taxon>
        <taxon>Neoptera</taxon>
        <taxon>Endopterygota</taxon>
        <taxon>Lepidoptera</taxon>
        <taxon>Glossata</taxon>
        <taxon>Ditrysia</taxon>
        <taxon>Noctuoidea</taxon>
        <taxon>Erebidae</taxon>
        <taxon>Arctiinae</taxon>
        <taxon>Arctia</taxon>
    </lineage>
</organism>
<dbReference type="AlphaFoldDB" id="A0A8S0YWG6"/>
<gene>
    <name evidence="1" type="ORF">APLA_LOCUS2055</name>
</gene>
<dbReference type="OrthoDB" id="10062692at2759"/>
<dbReference type="Proteomes" id="UP000494106">
    <property type="component" value="Unassembled WGS sequence"/>
</dbReference>
<proteinExistence type="predicted"/>
<accession>A0A8S0YWG6</accession>
<keyword evidence="2" id="KW-1185">Reference proteome</keyword>
<evidence type="ECO:0000313" key="2">
    <source>
        <dbReference type="Proteomes" id="UP000494106"/>
    </source>
</evidence>
<protein>
    <submittedName>
        <fullName evidence="1">Uncharacterized protein</fullName>
    </submittedName>
</protein>
<name>A0A8S0YWG6_ARCPL</name>
<comment type="caution">
    <text evidence="1">The sequence shown here is derived from an EMBL/GenBank/DDBJ whole genome shotgun (WGS) entry which is preliminary data.</text>
</comment>
<dbReference type="EMBL" id="CADEBC010000159">
    <property type="protein sequence ID" value="CAB3224565.1"/>
    <property type="molecule type" value="Genomic_DNA"/>
</dbReference>
<evidence type="ECO:0000313" key="1">
    <source>
        <dbReference type="EMBL" id="CAB3224565.1"/>
    </source>
</evidence>
<reference evidence="1 2" key="1">
    <citation type="submission" date="2020-04" db="EMBL/GenBank/DDBJ databases">
        <authorList>
            <person name="Wallbank WR R."/>
            <person name="Pardo Diaz C."/>
            <person name="Kozak K."/>
            <person name="Martin S."/>
            <person name="Jiggins C."/>
            <person name="Moest M."/>
            <person name="Warren A I."/>
            <person name="Byers J.R.P. K."/>
            <person name="Montejo-Kovacevich G."/>
            <person name="Yen C E."/>
        </authorList>
    </citation>
    <scope>NUCLEOTIDE SEQUENCE [LARGE SCALE GENOMIC DNA]</scope>
</reference>
<sequence length="149" mass="17173">MECPNYEDRPPGELWRLRNAQEASRYIRNHGDIHAPAIASKRDLRDTHHTRSCHSAECYTNHSLVASRIAISPKKIHSSRPQGFKKVDFGNVKKSEEILMSFEALVRSETASWDINAPVHEEWLKVKHHLAENVKEIRPFLDAKRKASL</sequence>